<proteinExistence type="predicted"/>
<dbReference type="Gene3D" id="3.40.50.720">
    <property type="entry name" value="NAD(P)-binding Rossmann-like Domain"/>
    <property type="match status" value="1"/>
</dbReference>
<dbReference type="PANTHER" id="PTHR11133:SF22">
    <property type="entry name" value="ALPHA-AMINOADIPIC SEMIALDEHYDE SYNTHASE, MITOCHONDRIAL"/>
    <property type="match status" value="1"/>
</dbReference>
<evidence type="ECO:0000259" key="2">
    <source>
        <dbReference type="Pfam" id="PF16653"/>
    </source>
</evidence>
<dbReference type="OrthoDB" id="27588at2157"/>
<dbReference type="RefSeq" id="WP_193436229.1">
    <property type="nucleotide sequence ID" value="NZ_CP063144.1"/>
</dbReference>
<sequence>MERLMSEVTVLGLGRVGYRTLKLLHELLPDANFNAVDANPGVKPLAEALGRTVFHVYSQDVLKELAKKSDLFVTALPSSTAFPILKTLAEECVDIVDVSFTREDPYLLEPVVEKCGTVFIPDAGFAPGYSNLIAGYVEKELGGLESIDIMVGGIPSYPIPPLGYVVTWNPFDLIEEYKRPARIIRNGELVAVDPLSETITVDVEGVGMLEGFVSDGLRTLLRNIRARNMREVTLRWPGHVGYMKFLRDLGLMSEDYLEIDNTRVQPVRVLAKIFETRLKADVNDVAILHVEATGIGGGRYVETAVLQGTVENPATPFFTALVHAYASYLAAKRLVKPGVQPLENMSEHKQGFQEFLEAKNVKIRIKRW</sequence>
<dbReference type="InterPro" id="IPR032095">
    <property type="entry name" value="Sacchrp_dh-like_C"/>
</dbReference>
<gene>
    <name evidence="3" type="ORF">IMZ38_00220</name>
</gene>
<evidence type="ECO:0000313" key="3">
    <source>
        <dbReference type="EMBL" id="QOR94430.1"/>
    </source>
</evidence>
<dbReference type="Proteomes" id="UP000593766">
    <property type="component" value="Chromosome"/>
</dbReference>
<dbReference type="SUPFAM" id="SSF55347">
    <property type="entry name" value="Glyceraldehyde-3-phosphate dehydrogenase-like, C-terminal domain"/>
    <property type="match status" value="1"/>
</dbReference>
<organism evidence="3 4">
    <name type="scientific">Thermosphaera chiliense</name>
    <dbReference type="NCBI Taxonomy" id="3402707"/>
    <lineage>
        <taxon>Archaea</taxon>
        <taxon>Thermoproteota</taxon>
        <taxon>Thermoprotei</taxon>
        <taxon>Desulfurococcales</taxon>
        <taxon>Desulfurococcaceae</taxon>
        <taxon>Thermosphaera</taxon>
    </lineage>
</organism>
<evidence type="ECO:0000256" key="1">
    <source>
        <dbReference type="ARBA" id="ARBA00023002"/>
    </source>
</evidence>
<reference evidence="3 4" key="1">
    <citation type="submission" date="2020-10" db="EMBL/GenBank/DDBJ databases">
        <title>Complete genome sequence of Thermosphaera aggregans strain 3507.</title>
        <authorList>
            <person name="Zayulina K.S."/>
            <person name="Elcheninov A.G."/>
            <person name="Toshchakov S.V."/>
            <person name="Kublanov I.V."/>
            <person name="Kochetkova T.V."/>
        </authorList>
    </citation>
    <scope>NUCLEOTIDE SEQUENCE [LARGE SCALE GENOMIC DNA]</scope>
    <source>
        <strain evidence="3 4">3507</strain>
    </source>
</reference>
<keyword evidence="4" id="KW-1185">Reference proteome</keyword>
<dbReference type="GO" id="GO:0016491">
    <property type="term" value="F:oxidoreductase activity"/>
    <property type="evidence" value="ECO:0007669"/>
    <property type="project" value="UniProtKB-KW"/>
</dbReference>
<evidence type="ECO:0000313" key="4">
    <source>
        <dbReference type="Proteomes" id="UP000593766"/>
    </source>
</evidence>
<dbReference type="InterPro" id="IPR051168">
    <property type="entry name" value="AASS"/>
</dbReference>
<dbReference type="GeneID" id="59453796"/>
<dbReference type="AlphaFoldDB" id="A0A7M1UQA5"/>
<accession>A0A7M1UQA5</accession>
<dbReference type="SUPFAM" id="SSF51735">
    <property type="entry name" value="NAD(P)-binding Rossmann-fold domains"/>
    <property type="match status" value="1"/>
</dbReference>
<dbReference type="PANTHER" id="PTHR11133">
    <property type="entry name" value="SACCHAROPINE DEHYDROGENASE"/>
    <property type="match status" value="1"/>
</dbReference>
<dbReference type="EMBL" id="CP063144">
    <property type="protein sequence ID" value="QOR94430.1"/>
    <property type="molecule type" value="Genomic_DNA"/>
</dbReference>
<feature type="domain" description="Saccharopine dehydrogenase-like C-terminal" evidence="2">
    <location>
        <begin position="124"/>
        <end position="356"/>
    </location>
</feature>
<protein>
    <submittedName>
        <fullName evidence="3">Saccharopine dehydrogenase family protein</fullName>
    </submittedName>
</protein>
<dbReference type="InterPro" id="IPR036291">
    <property type="entry name" value="NAD(P)-bd_dom_sf"/>
</dbReference>
<dbReference type="Pfam" id="PF16653">
    <property type="entry name" value="Sacchrp_dh_C"/>
    <property type="match status" value="1"/>
</dbReference>
<dbReference type="KEGG" id="tcs:IMZ38_00220"/>
<keyword evidence="1" id="KW-0560">Oxidoreductase</keyword>
<name>A0A7M1UQA5_9CREN</name>
<dbReference type="Gene3D" id="3.30.360.10">
    <property type="entry name" value="Dihydrodipicolinate Reductase, domain 2"/>
    <property type="match status" value="1"/>
</dbReference>